<dbReference type="InterPro" id="IPR038586">
    <property type="entry name" value="Tctex-1-like_sf"/>
</dbReference>
<sequence>MEEVEHLEQQAAFNSIEACALVKEIITSVIGNAEYTSNMVKKWTGIITEQSIAQLARLNRPFKYMVSCVLMQKNGAGLQAASACYWDASTDGYYTLKWENKSMYCFVTIFGMAI</sequence>
<dbReference type="InterPro" id="IPR005334">
    <property type="entry name" value="Tctex-1-like"/>
</dbReference>
<dbReference type="GO" id="GO:0045505">
    <property type="term" value="F:dynein intermediate chain binding"/>
    <property type="evidence" value="ECO:0007669"/>
    <property type="project" value="TreeGrafter"/>
</dbReference>
<dbReference type="PANTHER" id="PTHR21255:SF4">
    <property type="entry name" value="DYNEIN LIGHT CHAIN TCTEX-TYPE"/>
    <property type="match status" value="1"/>
</dbReference>
<dbReference type="Gene3D" id="3.30.1140.40">
    <property type="entry name" value="Tctex-1"/>
    <property type="match status" value="1"/>
</dbReference>
<dbReference type="Proteomes" id="UP000050795">
    <property type="component" value="Unassembled WGS sequence"/>
</dbReference>
<name>A0AA85JJU4_TRIRE</name>
<proteinExistence type="inferred from homology"/>
<keyword evidence="2" id="KW-1185">Reference proteome</keyword>
<evidence type="ECO:0000256" key="1">
    <source>
        <dbReference type="ARBA" id="ARBA00005361"/>
    </source>
</evidence>
<dbReference type="GO" id="GO:0007018">
    <property type="term" value="P:microtubule-based movement"/>
    <property type="evidence" value="ECO:0007669"/>
    <property type="project" value="TreeGrafter"/>
</dbReference>
<dbReference type="PANTHER" id="PTHR21255">
    <property type="entry name" value="T-COMPLEX-ASSOCIATED-TESTIS-EXPRESSED 1/ DYNEIN LIGHT CHAIN"/>
    <property type="match status" value="1"/>
</dbReference>
<evidence type="ECO:0000313" key="3">
    <source>
        <dbReference type="WBParaSite" id="TREG1_35210.1"/>
    </source>
</evidence>
<organism evidence="2 3">
    <name type="scientific">Trichobilharzia regenti</name>
    <name type="common">Nasal bird schistosome</name>
    <dbReference type="NCBI Taxonomy" id="157069"/>
    <lineage>
        <taxon>Eukaryota</taxon>
        <taxon>Metazoa</taxon>
        <taxon>Spiralia</taxon>
        <taxon>Lophotrochozoa</taxon>
        <taxon>Platyhelminthes</taxon>
        <taxon>Trematoda</taxon>
        <taxon>Digenea</taxon>
        <taxon>Strigeidida</taxon>
        <taxon>Schistosomatoidea</taxon>
        <taxon>Schistosomatidae</taxon>
        <taxon>Trichobilharzia</taxon>
    </lineage>
</organism>
<dbReference type="AlphaFoldDB" id="A0AA85JJU4"/>
<dbReference type="WBParaSite" id="TREG1_35210.1">
    <property type="protein sequence ID" value="TREG1_35210.1"/>
    <property type="gene ID" value="TREG1_35210"/>
</dbReference>
<evidence type="ECO:0000313" key="2">
    <source>
        <dbReference type="Proteomes" id="UP000050795"/>
    </source>
</evidence>
<evidence type="ECO:0008006" key="4">
    <source>
        <dbReference type="Google" id="ProtNLM"/>
    </source>
</evidence>
<dbReference type="CDD" id="cd21455">
    <property type="entry name" value="DLC-like_DYNLT1_DYNLT3"/>
    <property type="match status" value="1"/>
</dbReference>
<reference evidence="3" key="2">
    <citation type="submission" date="2023-11" db="UniProtKB">
        <authorList>
            <consortium name="WormBaseParasite"/>
        </authorList>
    </citation>
    <scope>IDENTIFICATION</scope>
</reference>
<comment type="similarity">
    <text evidence="1">Belongs to the dynein light chain Tctex-type family.</text>
</comment>
<dbReference type="GO" id="GO:0005868">
    <property type="term" value="C:cytoplasmic dynein complex"/>
    <property type="evidence" value="ECO:0007669"/>
    <property type="project" value="TreeGrafter"/>
</dbReference>
<dbReference type="Pfam" id="PF03645">
    <property type="entry name" value="Tctex-1"/>
    <property type="match status" value="1"/>
</dbReference>
<protein>
    <recommendedName>
        <fullName evidence="4">Dynein light chain</fullName>
    </recommendedName>
</protein>
<reference evidence="2" key="1">
    <citation type="submission" date="2022-06" db="EMBL/GenBank/DDBJ databases">
        <authorList>
            <person name="Berger JAMES D."/>
            <person name="Berger JAMES D."/>
        </authorList>
    </citation>
    <scope>NUCLEOTIDE SEQUENCE [LARGE SCALE GENOMIC DNA]</scope>
</reference>
<dbReference type="GO" id="GO:0005737">
    <property type="term" value="C:cytoplasm"/>
    <property type="evidence" value="ECO:0007669"/>
    <property type="project" value="TreeGrafter"/>
</dbReference>
<accession>A0AA85JJU4</accession>